<keyword evidence="3" id="KW-1185">Reference proteome</keyword>
<reference key="1">
    <citation type="submission" date="2010-11" db="EMBL/GenBank/DDBJ databases">
        <title>The complete genome of Leadbetterella byssophila DSM 17132.</title>
        <authorList>
            <consortium name="US DOE Joint Genome Institute (JGI-PGF)"/>
            <person name="Lucas S."/>
            <person name="Copeland A."/>
            <person name="Lapidus A."/>
            <person name="Glavina del Rio T."/>
            <person name="Dalin E."/>
            <person name="Tice H."/>
            <person name="Bruce D."/>
            <person name="Goodwin L."/>
            <person name="Pitluck S."/>
            <person name="Kyrpides N."/>
            <person name="Mavromatis K."/>
            <person name="Ivanova N."/>
            <person name="Teshima H."/>
            <person name="Brettin T."/>
            <person name="Detter J.C."/>
            <person name="Han C."/>
            <person name="Tapia R."/>
            <person name="Land M."/>
            <person name="Hauser L."/>
            <person name="Markowitz V."/>
            <person name="Cheng J.-F."/>
            <person name="Hugenholtz P."/>
            <person name="Woyke T."/>
            <person name="Wu D."/>
            <person name="Tindall B."/>
            <person name="Pomrenke H.G."/>
            <person name="Brambilla E."/>
            <person name="Klenk H.-P."/>
            <person name="Eisen J.A."/>
        </authorList>
    </citation>
    <scope>NUCLEOTIDE SEQUENCE [LARGE SCALE GENOMIC DNA]</scope>
    <source>
        <strain>DSM 17132</strain>
    </source>
</reference>
<dbReference type="Gene3D" id="3.60.15.10">
    <property type="entry name" value="Ribonuclease Z/Hydroxyacylglutathione hydrolase-like"/>
    <property type="match status" value="1"/>
</dbReference>
<dbReference type="eggNOG" id="COG2220">
    <property type="taxonomic scope" value="Bacteria"/>
</dbReference>
<dbReference type="Proteomes" id="UP000007435">
    <property type="component" value="Chromosome"/>
</dbReference>
<dbReference type="PANTHER" id="PTHR43546">
    <property type="entry name" value="UPF0173 METAL-DEPENDENT HYDROLASE MJ1163-RELATED"/>
    <property type="match status" value="1"/>
</dbReference>
<dbReference type="Pfam" id="PF13483">
    <property type="entry name" value="Lactamase_B_3"/>
    <property type="match status" value="1"/>
</dbReference>
<name>E4RSI0_LEAB4</name>
<dbReference type="SUPFAM" id="SSF56281">
    <property type="entry name" value="Metallo-hydrolase/oxidoreductase"/>
    <property type="match status" value="1"/>
</dbReference>
<reference evidence="2 3" key="2">
    <citation type="journal article" date="2011" name="Stand. Genomic Sci.">
        <title>Complete genome sequence of Leadbetterella byssophila type strain (4M15).</title>
        <authorList>
            <person name="Abt B."/>
            <person name="Teshima H."/>
            <person name="Lucas S."/>
            <person name="Lapidus A."/>
            <person name="Del Rio T.G."/>
            <person name="Nolan M."/>
            <person name="Tice H."/>
            <person name="Cheng J.F."/>
            <person name="Pitluck S."/>
            <person name="Liolios K."/>
            <person name="Pagani I."/>
            <person name="Ivanova N."/>
            <person name="Mavromatis K."/>
            <person name="Pati A."/>
            <person name="Tapia R."/>
            <person name="Han C."/>
            <person name="Goodwin L."/>
            <person name="Chen A."/>
            <person name="Palaniappan K."/>
            <person name="Land M."/>
            <person name="Hauser L."/>
            <person name="Chang Y.J."/>
            <person name="Jeffries C.D."/>
            <person name="Rohde M."/>
            <person name="Goker M."/>
            <person name="Tindall B.J."/>
            <person name="Detter J.C."/>
            <person name="Woyke T."/>
            <person name="Bristow J."/>
            <person name="Eisen J.A."/>
            <person name="Markowitz V."/>
            <person name="Hugenholtz P."/>
            <person name="Klenk H.P."/>
            <person name="Kyrpides N.C."/>
        </authorList>
    </citation>
    <scope>NUCLEOTIDE SEQUENCE [LARGE SCALE GENOMIC DNA]</scope>
    <source>
        <strain evidence="3">DSM 17132 / JCM 16389 / KACC 11308 / NBRC 106382 / 4M15</strain>
    </source>
</reference>
<evidence type="ECO:0000313" key="2">
    <source>
        <dbReference type="EMBL" id="ADQ18550.1"/>
    </source>
</evidence>
<sequence>MKIQYFGHSCFMIHFAGKKILLDPFISGNPKAQHIQTEDIKPDYIFLSHGHADHVKDLEAIAKSSGAQVITSFDIMTKFLEPKGISGHGMNIGGKLTLDGFTFKIVNAVHSSMLPDNTYGGNPMGFVFWNEESCFYYSGDTALTMDMKLIPMLCPPLDFAILSMGDYFTMNYEDAIIAADFIQCNKIVGCHYDSFPPIQIDHEKAKAAFTTAGKSLYLAEVGETFEV</sequence>
<evidence type="ECO:0000313" key="3">
    <source>
        <dbReference type="Proteomes" id="UP000007435"/>
    </source>
</evidence>
<dbReference type="EMBL" id="CP002305">
    <property type="protein sequence ID" value="ADQ18550.1"/>
    <property type="molecule type" value="Genomic_DNA"/>
</dbReference>
<dbReference type="KEGG" id="lby:Lbys_2888"/>
<dbReference type="RefSeq" id="WP_013409582.1">
    <property type="nucleotide sequence ID" value="NC_014655.1"/>
</dbReference>
<feature type="domain" description="Metallo-beta-lactamase" evidence="1">
    <location>
        <begin position="7"/>
        <end position="191"/>
    </location>
</feature>
<dbReference type="OrthoDB" id="9789133at2"/>
<dbReference type="InterPro" id="IPR036866">
    <property type="entry name" value="RibonucZ/Hydroxyglut_hydro"/>
</dbReference>
<organism evidence="2 3">
    <name type="scientific">Leadbetterella byssophila (strain DSM 17132 / JCM 16389 / KACC 11308 / NBRC 106382 / 4M15)</name>
    <dbReference type="NCBI Taxonomy" id="649349"/>
    <lineage>
        <taxon>Bacteria</taxon>
        <taxon>Pseudomonadati</taxon>
        <taxon>Bacteroidota</taxon>
        <taxon>Cytophagia</taxon>
        <taxon>Cytophagales</taxon>
        <taxon>Leadbetterellaceae</taxon>
        <taxon>Leadbetterella</taxon>
    </lineage>
</organism>
<dbReference type="STRING" id="649349.Lbys_2888"/>
<protein>
    <submittedName>
        <fullName evidence="2">Beta-lactamase domain-containing protein</fullName>
    </submittedName>
</protein>
<dbReference type="InterPro" id="IPR001279">
    <property type="entry name" value="Metallo-B-lactamas"/>
</dbReference>
<dbReference type="NCBIfam" id="NF001911">
    <property type="entry name" value="PRK00685.1"/>
    <property type="match status" value="1"/>
</dbReference>
<accession>E4RSI0</accession>
<dbReference type="InterPro" id="IPR050114">
    <property type="entry name" value="UPF0173_UPF0282_UlaG_hydrolase"/>
</dbReference>
<dbReference type="AlphaFoldDB" id="E4RSI0"/>
<evidence type="ECO:0000259" key="1">
    <source>
        <dbReference type="SMART" id="SM00849"/>
    </source>
</evidence>
<proteinExistence type="predicted"/>
<dbReference type="SMART" id="SM00849">
    <property type="entry name" value="Lactamase_B"/>
    <property type="match status" value="1"/>
</dbReference>
<dbReference type="HOGENOM" id="CLU_070010_4_1_10"/>
<dbReference type="PANTHER" id="PTHR43546:SF3">
    <property type="entry name" value="UPF0173 METAL-DEPENDENT HYDROLASE MJ1163"/>
    <property type="match status" value="1"/>
</dbReference>
<gene>
    <name evidence="2" type="ordered locus">Lbys_2888</name>
</gene>